<evidence type="ECO:0000256" key="6">
    <source>
        <dbReference type="ARBA" id="ARBA00022801"/>
    </source>
</evidence>
<keyword evidence="7" id="KW-0539">Nucleus</keyword>
<feature type="non-terminal residue" evidence="10">
    <location>
        <position position="181"/>
    </location>
</feature>
<dbReference type="PANTHER" id="PTHR22930">
    <property type="match status" value="1"/>
</dbReference>
<comment type="similarity">
    <text evidence="3">Belongs to the HARBI1 family.</text>
</comment>
<evidence type="ECO:0000313" key="10">
    <source>
        <dbReference type="EMBL" id="CAH0718113.1"/>
    </source>
</evidence>
<comment type="subcellular location">
    <subcellularLocation>
        <location evidence="2">Nucleus</location>
    </subcellularLocation>
</comment>
<proteinExistence type="inferred from homology"/>
<dbReference type="Pfam" id="PF13359">
    <property type="entry name" value="DDE_Tnp_4"/>
    <property type="match status" value="1"/>
</dbReference>
<comment type="cofactor">
    <cofactor evidence="1">
        <name>a divalent metal cation</name>
        <dbReference type="ChEBI" id="CHEBI:60240"/>
    </cofactor>
</comment>
<evidence type="ECO:0000256" key="1">
    <source>
        <dbReference type="ARBA" id="ARBA00001968"/>
    </source>
</evidence>
<sequence length="181" mass="20458">MVVDSECRILNINAKYGGATHDAFIWENSQVNSYMQELHRNHEQVWLLGDSGYPQRPWLMTPITDAVEGSPEANYTSLHGKARVVIENTFGRLKNRWRCVNKDRTLHYSPEKCAKIIIACCVLHNIALKFGVPDPEENDPTIEEDPVSQPTESIAGNTSSSGDLIRGRALRRLLVDRLNLM</sequence>
<gene>
    <name evidence="10" type="ORF">BINO364_LOCUS4644</name>
</gene>
<evidence type="ECO:0000256" key="8">
    <source>
        <dbReference type="SAM" id="MobiDB-lite"/>
    </source>
</evidence>
<reference evidence="10" key="1">
    <citation type="submission" date="2021-12" db="EMBL/GenBank/DDBJ databases">
        <authorList>
            <person name="Martin H S."/>
        </authorList>
    </citation>
    <scope>NUCLEOTIDE SEQUENCE</scope>
</reference>
<keyword evidence="5" id="KW-0479">Metal-binding</keyword>
<organism evidence="10 11">
    <name type="scientific">Brenthis ino</name>
    <name type="common">lesser marbled fritillary</name>
    <dbReference type="NCBI Taxonomy" id="405034"/>
    <lineage>
        <taxon>Eukaryota</taxon>
        <taxon>Metazoa</taxon>
        <taxon>Ecdysozoa</taxon>
        <taxon>Arthropoda</taxon>
        <taxon>Hexapoda</taxon>
        <taxon>Insecta</taxon>
        <taxon>Pterygota</taxon>
        <taxon>Neoptera</taxon>
        <taxon>Endopterygota</taxon>
        <taxon>Lepidoptera</taxon>
        <taxon>Glossata</taxon>
        <taxon>Ditrysia</taxon>
        <taxon>Papilionoidea</taxon>
        <taxon>Nymphalidae</taxon>
        <taxon>Heliconiinae</taxon>
        <taxon>Argynnini</taxon>
        <taxon>Brenthis</taxon>
    </lineage>
</organism>
<evidence type="ECO:0000313" key="11">
    <source>
        <dbReference type="Proteomes" id="UP000838878"/>
    </source>
</evidence>
<evidence type="ECO:0000256" key="3">
    <source>
        <dbReference type="ARBA" id="ARBA00006958"/>
    </source>
</evidence>
<dbReference type="PANTHER" id="PTHR22930:SF267">
    <property type="entry name" value="NUCLEASE HARBI1-RELATED"/>
    <property type="match status" value="1"/>
</dbReference>
<dbReference type="GO" id="GO:0016787">
    <property type="term" value="F:hydrolase activity"/>
    <property type="evidence" value="ECO:0007669"/>
    <property type="project" value="UniProtKB-KW"/>
</dbReference>
<dbReference type="GO" id="GO:0046872">
    <property type="term" value="F:metal ion binding"/>
    <property type="evidence" value="ECO:0007669"/>
    <property type="project" value="UniProtKB-KW"/>
</dbReference>
<dbReference type="GO" id="GO:0005634">
    <property type="term" value="C:nucleus"/>
    <property type="evidence" value="ECO:0007669"/>
    <property type="project" value="UniProtKB-SubCell"/>
</dbReference>
<dbReference type="OrthoDB" id="7533242at2759"/>
<keyword evidence="6" id="KW-0378">Hydrolase</keyword>
<feature type="compositionally biased region" description="Polar residues" evidence="8">
    <location>
        <begin position="148"/>
        <end position="160"/>
    </location>
</feature>
<keyword evidence="11" id="KW-1185">Reference proteome</keyword>
<evidence type="ECO:0000256" key="2">
    <source>
        <dbReference type="ARBA" id="ARBA00004123"/>
    </source>
</evidence>
<feature type="region of interest" description="Disordered" evidence="8">
    <location>
        <begin position="135"/>
        <end position="160"/>
    </location>
</feature>
<feature type="domain" description="DDE Tnp4" evidence="9">
    <location>
        <begin position="2"/>
        <end position="125"/>
    </location>
</feature>
<evidence type="ECO:0000256" key="7">
    <source>
        <dbReference type="ARBA" id="ARBA00023242"/>
    </source>
</evidence>
<name>A0A8J9UD43_9NEOP</name>
<dbReference type="InterPro" id="IPR045249">
    <property type="entry name" value="HARBI1-like"/>
</dbReference>
<dbReference type="InterPro" id="IPR027806">
    <property type="entry name" value="HARBI1_dom"/>
</dbReference>
<evidence type="ECO:0000256" key="4">
    <source>
        <dbReference type="ARBA" id="ARBA00022722"/>
    </source>
</evidence>
<dbReference type="AlphaFoldDB" id="A0A8J9UD43"/>
<accession>A0A8J9UD43</accession>
<evidence type="ECO:0000256" key="5">
    <source>
        <dbReference type="ARBA" id="ARBA00022723"/>
    </source>
</evidence>
<keyword evidence="4" id="KW-0540">Nuclease</keyword>
<protein>
    <recommendedName>
        <fullName evidence="9">DDE Tnp4 domain-containing protein</fullName>
    </recommendedName>
</protein>
<dbReference type="EMBL" id="OV170232">
    <property type="protein sequence ID" value="CAH0718113.1"/>
    <property type="molecule type" value="Genomic_DNA"/>
</dbReference>
<feature type="compositionally biased region" description="Acidic residues" evidence="8">
    <location>
        <begin position="135"/>
        <end position="146"/>
    </location>
</feature>
<evidence type="ECO:0000259" key="9">
    <source>
        <dbReference type="Pfam" id="PF13359"/>
    </source>
</evidence>
<dbReference type="Proteomes" id="UP000838878">
    <property type="component" value="Chromosome 12"/>
</dbReference>
<dbReference type="GO" id="GO:0004518">
    <property type="term" value="F:nuclease activity"/>
    <property type="evidence" value="ECO:0007669"/>
    <property type="project" value="UniProtKB-KW"/>
</dbReference>